<dbReference type="AlphaFoldDB" id="A0A1H9YT20"/>
<keyword evidence="3" id="KW-1185">Reference proteome</keyword>
<evidence type="ECO:0008006" key="4">
    <source>
        <dbReference type="Google" id="ProtNLM"/>
    </source>
</evidence>
<evidence type="ECO:0000313" key="2">
    <source>
        <dbReference type="EMBL" id="SES72312.1"/>
    </source>
</evidence>
<gene>
    <name evidence="2" type="ORF">SAMN05660297_00393</name>
</gene>
<evidence type="ECO:0000256" key="1">
    <source>
        <dbReference type="SAM" id="Phobius"/>
    </source>
</evidence>
<keyword evidence="1" id="KW-0472">Membrane</keyword>
<reference evidence="2 3" key="1">
    <citation type="submission" date="2016-10" db="EMBL/GenBank/DDBJ databases">
        <authorList>
            <person name="de Groot N.N."/>
        </authorList>
    </citation>
    <scope>NUCLEOTIDE SEQUENCE [LARGE SCALE GENOMIC DNA]</scope>
    <source>
        <strain evidence="2 3">DSM 18979</strain>
    </source>
</reference>
<evidence type="ECO:0000313" key="3">
    <source>
        <dbReference type="Proteomes" id="UP000199568"/>
    </source>
</evidence>
<dbReference type="RefSeq" id="WP_090438463.1">
    <property type="nucleotide sequence ID" value="NZ_FOHU01000001.1"/>
</dbReference>
<keyword evidence="1" id="KW-0812">Transmembrane</keyword>
<dbReference type="STRING" id="426128.SAMN05660297_00393"/>
<sequence length="106" mass="12338">MLDLILFLLIITLTAIFIYVVAPILNRAITKTDIDKILIIINRVILYIKQTSPDLADTEQKRLTIQHTIAILQHLDIVIDRSIIEVFVESEYYLINTNKFNQQLNE</sequence>
<dbReference type="EMBL" id="FOHU01000001">
    <property type="protein sequence ID" value="SES72312.1"/>
    <property type="molecule type" value="Genomic_DNA"/>
</dbReference>
<proteinExistence type="predicted"/>
<dbReference type="Proteomes" id="UP000199568">
    <property type="component" value="Unassembled WGS sequence"/>
</dbReference>
<organism evidence="2 3">
    <name type="scientific">Natronincola peptidivorans</name>
    <dbReference type="NCBI Taxonomy" id="426128"/>
    <lineage>
        <taxon>Bacteria</taxon>
        <taxon>Bacillati</taxon>
        <taxon>Bacillota</taxon>
        <taxon>Clostridia</taxon>
        <taxon>Peptostreptococcales</taxon>
        <taxon>Natronincolaceae</taxon>
        <taxon>Natronincola</taxon>
    </lineage>
</organism>
<accession>A0A1H9YT20</accession>
<name>A0A1H9YT20_9FIRM</name>
<feature type="transmembrane region" description="Helical" evidence="1">
    <location>
        <begin position="6"/>
        <end position="26"/>
    </location>
</feature>
<keyword evidence="1" id="KW-1133">Transmembrane helix</keyword>
<protein>
    <recommendedName>
        <fullName evidence="4">Bacteriophage holin of superfamily 6 (Holin_LLH)</fullName>
    </recommendedName>
</protein>